<name>A0A8H5ZFY6_COCSA</name>
<protein>
    <submittedName>
        <fullName evidence="2">Uncharacterized protein</fullName>
    </submittedName>
</protein>
<feature type="transmembrane region" description="Helical" evidence="1">
    <location>
        <begin position="114"/>
        <end position="134"/>
    </location>
</feature>
<reference evidence="2" key="1">
    <citation type="submission" date="2019-11" db="EMBL/GenBank/DDBJ databases">
        <title>Bipolaris sorokiniana Genome sequencing.</title>
        <authorList>
            <person name="Wang H."/>
        </authorList>
    </citation>
    <scope>NUCLEOTIDE SEQUENCE</scope>
</reference>
<organism evidence="2 3">
    <name type="scientific">Cochliobolus sativus</name>
    <name type="common">Common root rot and spot blotch fungus</name>
    <name type="synonym">Bipolaris sorokiniana</name>
    <dbReference type="NCBI Taxonomy" id="45130"/>
    <lineage>
        <taxon>Eukaryota</taxon>
        <taxon>Fungi</taxon>
        <taxon>Dikarya</taxon>
        <taxon>Ascomycota</taxon>
        <taxon>Pezizomycotina</taxon>
        <taxon>Dothideomycetes</taxon>
        <taxon>Pleosporomycetidae</taxon>
        <taxon>Pleosporales</taxon>
        <taxon>Pleosporineae</taxon>
        <taxon>Pleosporaceae</taxon>
        <taxon>Bipolaris</taxon>
    </lineage>
</organism>
<evidence type="ECO:0000313" key="2">
    <source>
        <dbReference type="EMBL" id="KAF5847153.1"/>
    </source>
</evidence>
<keyword evidence="1" id="KW-0472">Membrane</keyword>
<accession>A0A8H5ZFY6</accession>
<feature type="transmembrane region" description="Helical" evidence="1">
    <location>
        <begin position="55"/>
        <end position="76"/>
    </location>
</feature>
<sequence>MADTKKPKFSLPPLIAKVQSLLRRKQDDSPMFNHPFDTNSCPHHRIARKIYGASLLTLFITSILVMTLKAITYSFVEDNRMTGFVFDPDTTSGTNRNIIMAALPRMLHTLPTKLSIIVAAISLSLATGHLALVIVDWKSGKRTQSNAFRRNTMFIHIINAILVLFALVAIYTTHTNSARYRPTYISELTSNTTSTTPTIASPSDPVFRYDRGTFDLETWVCALKGVEGAGMVRDDYAKQCSIETAGRAAMVPFLVAAWVVAGVSVWGFVGGGRRGPDGERMSTDEVGVEMGKMNATDE</sequence>
<dbReference type="EMBL" id="WNKQ01000014">
    <property type="protein sequence ID" value="KAF5847153.1"/>
    <property type="molecule type" value="Genomic_DNA"/>
</dbReference>
<dbReference type="Proteomes" id="UP000624244">
    <property type="component" value="Unassembled WGS sequence"/>
</dbReference>
<evidence type="ECO:0000256" key="1">
    <source>
        <dbReference type="SAM" id="Phobius"/>
    </source>
</evidence>
<gene>
    <name evidence="2" type="ORF">GGP41_003444</name>
</gene>
<evidence type="ECO:0000313" key="3">
    <source>
        <dbReference type="Proteomes" id="UP000624244"/>
    </source>
</evidence>
<keyword evidence="1" id="KW-1133">Transmembrane helix</keyword>
<proteinExistence type="predicted"/>
<keyword evidence="1" id="KW-0812">Transmembrane</keyword>
<feature type="transmembrane region" description="Helical" evidence="1">
    <location>
        <begin position="154"/>
        <end position="172"/>
    </location>
</feature>
<feature type="transmembrane region" description="Helical" evidence="1">
    <location>
        <begin position="251"/>
        <end position="271"/>
    </location>
</feature>
<comment type="caution">
    <text evidence="2">The sequence shown here is derived from an EMBL/GenBank/DDBJ whole genome shotgun (WGS) entry which is preliminary data.</text>
</comment>
<dbReference type="AlphaFoldDB" id="A0A8H5ZFY6"/>